<sequence>MKQRITVTIDRENYQLLKEAGVNISGLVNMAMQNETRRLKTERWQAENREGMAEVARFTEQHGSFADENRSG</sequence>
<name>A0A1B7HGG2_9ENTR</name>
<dbReference type="Proteomes" id="UP000078286">
    <property type="component" value="Unassembled WGS sequence"/>
</dbReference>
<dbReference type="InterPro" id="IPR009956">
    <property type="entry name" value="Post-segregation_anti-tox_CcdA"/>
</dbReference>
<organism evidence="2 3">
    <name type="scientific">Buttiauxella noackiae ATCC 51607</name>
    <dbReference type="NCBI Taxonomy" id="1354255"/>
    <lineage>
        <taxon>Bacteria</taxon>
        <taxon>Pseudomonadati</taxon>
        <taxon>Pseudomonadota</taxon>
        <taxon>Gammaproteobacteria</taxon>
        <taxon>Enterobacterales</taxon>
        <taxon>Enterobacteriaceae</taxon>
        <taxon>Buttiauxella</taxon>
    </lineage>
</organism>
<dbReference type="PATRIC" id="fig|1354255.3.peg.4527"/>
<dbReference type="NCBIfam" id="NF010264">
    <property type="entry name" value="PRK13710.1"/>
    <property type="match status" value="1"/>
</dbReference>
<dbReference type="Gene3D" id="1.10.1220.80">
    <property type="match status" value="1"/>
</dbReference>
<evidence type="ECO:0000313" key="2">
    <source>
        <dbReference type="EMBL" id="OAT14709.1"/>
    </source>
</evidence>
<dbReference type="Pfam" id="PF07362">
    <property type="entry name" value="CcdA"/>
    <property type="match status" value="1"/>
</dbReference>
<dbReference type="RefSeq" id="WP_064556408.1">
    <property type="nucleotide sequence ID" value="NZ_LXEO01000070.1"/>
</dbReference>
<keyword evidence="3" id="KW-1185">Reference proteome</keyword>
<comment type="caution">
    <text evidence="2">The sequence shown here is derived from an EMBL/GenBank/DDBJ whole genome shotgun (WGS) entry which is preliminary data.</text>
</comment>
<evidence type="ECO:0000256" key="1">
    <source>
        <dbReference type="ARBA" id="ARBA00022649"/>
    </source>
</evidence>
<proteinExistence type="predicted"/>
<keyword evidence="1" id="KW-1277">Toxin-antitoxin system</keyword>
<dbReference type="EMBL" id="LXEO01000070">
    <property type="protein sequence ID" value="OAT14709.1"/>
    <property type="molecule type" value="Genomic_DNA"/>
</dbReference>
<accession>A0A1B7HGG2</accession>
<gene>
    <name evidence="2" type="ORF">M979_4395</name>
</gene>
<protein>
    <submittedName>
        <fullName evidence="2">CcdA family antitoxin protein</fullName>
    </submittedName>
</protein>
<evidence type="ECO:0000313" key="3">
    <source>
        <dbReference type="Proteomes" id="UP000078286"/>
    </source>
</evidence>
<reference evidence="2 3" key="1">
    <citation type="submission" date="2016-04" db="EMBL/GenBank/DDBJ databases">
        <title>ATOL: Assembling a taxonomically balanced genome-scale reconstruction of the evolutionary history of the Enterobacteriaceae.</title>
        <authorList>
            <person name="Plunkett G.III."/>
            <person name="Neeno-Eckwall E.C."/>
            <person name="Glasner J.D."/>
            <person name="Perna N.T."/>
        </authorList>
    </citation>
    <scope>NUCLEOTIDE SEQUENCE [LARGE SCALE GENOMIC DNA]</scope>
    <source>
        <strain evidence="2 3">ATCC 51607</strain>
    </source>
</reference>
<dbReference type="AlphaFoldDB" id="A0A1B7HGG2"/>